<comment type="caution">
    <text evidence="4">The sequence shown here is derived from an EMBL/GenBank/DDBJ whole genome shotgun (WGS) entry which is preliminary data.</text>
</comment>
<reference evidence="5" key="1">
    <citation type="submission" date="2017-09" db="EMBL/GenBank/DDBJ databases">
        <title>Depth-based differentiation of microbial function through sediment-hosted aquifers and enrichment of novel symbionts in the deep terrestrial subsurface.</title>
        <authorList>
            <person name="Probst A.J."/>
            <person name="Ladd B."/>
            <person name="Jarett J.K."/>
            <person name="Geller-Mcgrath D.E."/>
            <person name="Sieber C.M.K."/>
            <person name="Emerson J.B."/>
            <person name="Anantharaman K."/>
            <person name="Thomas B.C."/>
            <person name="Malmstrom R."/>
            <person name="Stieglmeier M."/>
            <person name="Klingl A."/>
            <person name="Woyke T."/>
            <person name="Ryan C.M."/>
            <person name="Banfield J.F."/>
        </authorList>
    </citation>
    <scope>NUCLEOTIDE SEQUENCE [LARGE SCALE GENOMIC DNA]</scope>
</reference>
<organism evidence="4 5">
    <name type="scientific">Candidatus Berkelbacteria bacterium CG_4_9_14_3_um_filter_39_23</name>
    <dbReference type="NCBI Taxonomy" id="1974508"/>
    <lineage>
        <taxon>Bacteria</taxon>
        <taxon>Candidatus Berkelbacteria</taxon>
    </lineage>
</organism>
<dbReference type="Pfam" id="PF05949">
    <property type="entry name" value="DUF881"/>
    <property type="match status" value="1"/>
</dbReference>
<evidence type="ECO:0000256" key="1">
    <source>
        <dbReference type="ARBA" id="ARBA00009108"/>
    </source>
</evidence>
<gene>
    <name evidence="4" type="ORF">CO101_03230</name>
</gene>
<evidence type="ECO:0008006" key="6">
    <source>
        <dbReference type="Google" id="ProtNLM"/>
    </source>
</evidence>
<dbReference type="InterPro" id="IPR010273">
    <property type="entry name" value="DUF881"/>
</dbReference>
<keyword evidence="3" id="KW-0472">Membrane</keyword>
<dbReference type="Gene3D" id="3.30.70.1880">
    <property type="entry name" value="Protein of unknown function DUF881"/>
    <property type="match status" value="1"/>
</dbReference>
<dbReference type="EMBL" id="PFTZ01000093">
    <property type="protein sequence ID" value="PJB50981.1"/>
    <property type="molecule type" value="Genomic_DNA"/>
</dbReference>
<keyword evidence="2" id="KW-0175">Coiled coil</keyword>
<name>A0A2M8C4H0_9BACT</name>
<dbReference type="PANTHER" id="PTHR37313">
    <property type="entry name" value="UPF0749 PROTEIN RV1825"/>
    <property type="match status" value="1"/>
</dbReference>
<feature type="transmembrane region" description="Helical" evidence="3">
    <location>
        <begin position="12"/>
        <end position="31"/>
    </location>
</feature>
<proteinExistence type="inferred from homology"/>
<protein>
    <recommendedName>
        <fullName evidence="6">DUF881 domain-containing protein</fullName>
    </recommendedName>
</protein>
<dbReference type="PANTHER" id="PTHR37313:SF2">
    <property type="entry name" value="UPF0749 PROTEIN YLXX"/>
    <property type="match status" value="1"/>
</dbReference>
<sequence length="239" mass="26488">MFTKEKRLKVQMTIMLAIVGIGIGWLFAVQFKTTPSRVLNPVTPYLSLTQAQATLTRDQDETKNTIKALKKEIDESQAQIKIQQKSAKTMVEELEQLKDKVGLTEKKGKGVVVTLADSSKEIPNIDSIVHAADLRDLVNVLWGADAQAISVNDERLTNTSSIDSIINTILVDNTKITNPFVIRVEGDQKKIQKVLEDANALSDIKKRVKSEGLVFNTEKLDVTVNEFGASFSVNFAKTK</sequence>
<dbReference type="Proteomes" id="UP000229421">
    <property type="component" value="Unassembled WGS sequence"/>
</dbReference>
<dbReference type="AlphaFoldDB" id="A0A2M8C4H0"/>
<keyword evidence="3" id="KW-0812">Transmembrane</keyword>
<keyword evidence="3" id="KW-1133">Transmembrane helix</keyword>
<comment type="similarity">
    <text evidence="1">Belongs to the UPF0749 family.</text>
</comment>
<evidence type="ECO:0000256" key="3">
    <source>
        <dbReference type="SAM" id="Phobius"/>
    </source>
</evidence>
<evidence type="ECO:0000256" key="2">
    <source>
        <dbReference type="SAM" id="Coils"/>
    </source>
</evidence>
<feature type="coiled-coil region" evidence="2">
    <location>
        <begin position="52"/>
        <end position="107"/>
    </location>
</feature>
<evidence type="ECO:0000313" key="5">
    <source>
        <dbReference type="Proteomes" id="UP000229421"/>
    </source>
</evidence>
<accession>A0A2M8C4H0</accession>
<evidence type="ECO:0000313" key="4">
    <source>
        <dbReference type="EMBL" id="PJB50981.1"/>
    </source>
</evidence>